<dbReference type="EMBL" id="KI301849">
    <property type="protein sequence ID" value="ERZ94651.1"/>
    <property type="molecule type" value="Genomic_DNA"/>
</dbReference>
<keyword evidence="1" id="KW-1133">Transmembrane helix</keyword>
<dbReference type="HOGENOM" id="CLU_611318_0_0_1"/>
<reference evidence="3" key="1">
    <citation type="submission" date="2013-07" db="EMBL/GenBank/DDBJ databases">
        <title>The genome of an arbuscular mycorrhizal fungus provides insights into the evolution of the oldest plant symbiosis.</title>
        <authorList>
            <consortium name="DOE Joint Genome Institute"/>
            <person name="Tisserant E."/>
            <person name="Malbreil M."/>
            <person name="Kuo A."/>
            <person name="Kohler A."/>
            <person name="Symeonidi A."/>
            <person name="Balestrini R."/>
            <person name="Charron P."/>
            <person name="Duensing N."/>
            <person name="Frei-dit-Frey N."/>
            <person name="Gianinazzi-Pearson V."/>
            <person name="Gilbert B."/>
            <person name="Handa Y."/>
            <person name="Hijri M."/>
            <person name="Kaul R."/>
            <person name="Kawaguchi M."/>
            <person name="Krajinski F."/>
            <person name="Lammers P."/>
            <person name="Lapierre D."/>
            <person name="Masclaux F.G."/>
            <person name="Murat C."/>
            <person name="Morin E."/>
            <person name="Ndikumana S."/>
            <person name="Pagni M."/>
            <person name="Petitpierre D."/>
            <person name="Requena N."/>
            <person name="Rosikiewicz P."/>
            <person name="Riley R."/>
            <person name="Saito K."/>
            <person name="San Clemente H."/>
            <person name="Shapiro H."/>
            <person name="van Tuinen D."/>
            <person name="Becard G."/>
            <person name="Bonfante P."/>
            <person name="Paszkowski U."/>
            <person name="Shachar-Hill Y."/>
            <person name="Young J.P."/>
            <person name="Sanders I.R."/>
            <person name="Henrissat B."/>
            <person name="Rensing S.A."/>
            <person name="Grigoriev I.V."/>
            <person name="Corradi N."/>
            <person name="Roux C."/>
            <person name="Martin F."/>
        </authorList>
    </citation>
    <scope>NUCLEOTIDE SEQUENCE</scope>
    <source>
        <strain evidence="3">DAOM 197198</strain>
    </source>
</reference>
<dbReference type="Pfam" id="PF00787">
    <property type="entry name" value="PX"/>
    <property type="match status" value="1"/>
</dbReference>
<dbReference type="VEuPathDB" id="FungiDB:RhiirFUN_002759"/>
<dbReference type="InterPro" id="IPR036871">
    <property type="entry name" value="PX_dom_sf"/>
</dbReference>
<evidence type="ECO:0000259" key="2">
    <source>
        <dbReference type="PROSITE" id="PS50195"/>
    </source>
</evidence>
<evidence type="ECO:0000256" key="1">
    <source>
        <dbReference type="SAM" id="Phobius"/>
    </source>
</evidence>
<dbReference type="SMART" id="SM00312">
    <property type="entry name" value="PX"/>
    <property type="match status" value="1"/>
</dbReference>
<dbReference type="PROSITE" id="PS50195">
    <property type="entry name" value="PX"/>
    <property type="match status" value="1"/>
</dbReference>
<sequence length="411" mass="48475">MSTMTSLIIEVPVMIGAIEFTRMILFDPLAKIAFPYFKTVENEVNGYTTYLKYITAVTFYYLLVNNFLLLPLYFLQIFIGFILVFTILCNFTPLWEIFMTSFKFTDFYSIFTMEKTSIVENFNNVMMGELIINSKQQQQQQQRNLQLDIYSNLKKKNFQFNQNFQPDAIIVMNADILVKLNRLLSIPTHKSKPTHYQTYRKHRSRNMNFLPTYYSNEKLSIPRRRKNSNLLICDSQDQFKSSDNLKEIHVAPPSDLFLSEKINELDKKLVDLTEHENLARKLIKQQNNPIKLMDVTKLSIPAFTVKQEIYKKFAVYIIMVQRIDASTGKAKAGWIVPRRYNEFSSLNQQLKNHYSEFVDKFEFPGKTLFNSLNNTFLESRRVQLENYLQGLLSNDEICEDRDFLKFLSKEN</sequence>
<dbReference type="PANTHER" id="PTHR22775">
    <property type="entry name" value="SORTING NEXIN"/>
    <property type="match status" value="1"/>
</dbReference>
<dbReference type="Gene3D" id="3.30.1520.10">
    <property type="entry name" value="Phox-like domain"/>
    <property type="match status" value="1"/>
</dbReference>
<keyword evidence="1" id="KW-0812">Transmembrane</keyword>
<organism evidence="3">
    <name type="scientific">Rhizophagus irregularis (strain DAOM 181602 / DAOM 197198 / MUCL 43194)</name>
    <name type="common">Arbuscular mycorrhizal fungus</name>
    <name type="synonym">Glomus intraradices</name>
    <dbReference type="NCBI Taxonomy" id="747089"/>
    <lineage>
        <taxon>Eukaryota</taxon>
        <taxon>Fungi</taxon>
        <taxon>Fungi incertae sedis</taxon>
        <taxon>Mucoromycota</taxon>
        <taxon>Glomeromycotina</taxon>
        <taxon>Glomeromycetes</taxon>
        <taxon>Glomerales</taxon>
        <taxon>Glomeraceae</taxon>
        <taxon>Rhizophagus</taxon>
    </lineage>
</organism>
<dbReference type="PANTHER" id="PTHR22775:SF3">
    <property type="entry name" value="SORTING NEXIN-13"/>
    <property type="match status" value="1"/>
</dbReference>
<evidence type="ECO:0000313" key="3">
    <source>
        <dbReference type="EMBL" id="ERZ94651.1"/>
    </source>
</evidence>
<feature type="domain" description="PX" evidence="2">
    <location>
        <begin position="294"/>
        <end position="411"/>
    </location>
</feature>
<accession>U9SHW7</accession>
<feature type="transmembrane region" description="Helical" evidence="1">
    <location>
        <begin position="50"/>
        <end position="70"/>
    </location>
</feature>
<keyword evidence="1" id="KW-0472">Membrane</keyword>
<feature type="transmembrane region" description="Helical" evidence="1">
    <location>
        <begin position="77"/>
        <end position="95"/>
    </location>
</feature>
<feature type="transmembrane region" description="Helical" evidence="1">
    <location>
        <begin position="7"/>
        <end position="30"/>
    </location>
</feature>
<name>U9SHW7_RHIID</name>
<dbReference type="AlphaFoldDB" id="U9SHW7"/>
<gene>
    <name evidence="3" type="ORF">GLOINDRAFT_341664</name>
</gene>
<dbReference type="SUPFAM" id="SSF64268">
    <property type="entry name" value="PX domain"/>
    <property type="match status" value="1"/>
</dbReference>
<dbReference type="GO" id="GO:0035091">
    <property type="term" value="F:phosphatidylinositol binding"/>
    <property type="evidence" value="ECO:0007669"/>
    <property type="project" value="InterPro"/>
</dbReference>
<dbReference type="InterPro" id="IPR001683">
    <property type="entry name" value="PX_dom"/>
</dbReference>
<dbReference type="eggNOG" id="KOG2101">
    <property type="taxonomic scope" value="Eukaryota"/>
</dbReference>
<protein>
    <recommendedName>
        <fullName evidence="2">PX domain-containing protein</fullName>
    </recommendedName>
</protein>
<proteinExistence type="predicted"/>